<feature type="domain" description="TonB C-terminal" evidence="3">
    <location>
        <begin position="169"/>
        <end position="245"/>
    </location>
</feature>
<proteinExistence type="predicted"/>
<dbReference type="GO" id="GO:0055085">
    <property type="term" value="P:transmembrane transport"/>
    <property type="evidence" value="ECO:0007669"/>
    <property type="project" value="InterPro"/>
</dbReference>
<feature type="compositionally biased region" description="Gly residues" evidence="1">
    <location>
        <begin position="128"/>
        <end position="151"/>
    </location>
</feature>
<keyword evidence="5" id="KW-1185">Reference proteome</keyword>
<feature type="compositionally biased region" description="Pro residues" evidence="1">
    <location>
        <begin position="90"/>
        <end position="103"/>
    </location>
</feature>
<feature type="transmembrane region" description="Helical" evidence="2">
    <location>
        <begin position="21"/>
        <end position="39"/>
    </location>
</feature>
<gene>
    <name evidence="4" type="ORF">HNQ67_000032</name>
</gene>
<accession>A0A7W8MG09</accession>
<comment type="caution">
    <text evidence="4">The sequence shown here is derived from an EMBL/GenBank/DDBJ whole genome shotgun (WGS) entry which is preliminary data.</text>
</comment>
<sequence>MWHLPPVKIRSFLTRDRQRKAGVFVVVLAVHAGLFAVMARTTASPPMALPPVFEVELFRPPPPPPPPPPPEEASVDPGGGAPAAPSRIHVPPPPRDPTPPEVPAPRQQAPEPELVIGVAPTSSETPGMGQGGQGTGRGTGVGAGDGPGRGVRTGPRNLREPRPLALRRYHPQEALRQGVSGTAVVSCRIREDTVLDQCRVVSETPAGQGFGAAGIAAAVAEYRFRPGMIDGRPDYDLRAVITVRFGRNAP</sequence>
<dbReference type="Gene3D" id="3.30.1150.10">
    <property type="match status" value="1"/>
</dbReference>
<evidence type="ECO:0000256" key="2">
    <source>
        <dbReference type="SAM" id="Phobius"/>
    </source>
</evidence>
<keyword evidence="2" id="KW-0472">Membrane</keyword>
<dbReference type="RefSeq" id="WP_183251199.1">
    <property type="nucleotide sequence ID" value="NZ_BAAAFF010000003.1"/>
</dbReference>
<evidence type="ECO:0000313" key="5">
    <source>
        <dbReference type="Proteomes" id="UP000566663"/>
    </source>
</evidence>
<keyword evidence="2" id="KW-1133">Transmembrane helix</keyword>
<reference evidence="4 5" key="1">
    <citation type="submission" date="2020-08" db="EMBL/GenBank/DDBJ databases">
        <title>Genomic Encyclopedia of Type Strains, Phase IV (KMG-IV): sequencing the most valuable type-strain genomes for metagenomic binning, comparative biology and taxonomic classification.</title>
        <authorList>
            <person name="Goeker M."/>
        </authorList>
    </citation>
    <scope>NUCLEOTIDE SEQUENCE [LARGE SCALE GENOMIC DNA]</scope>
    <source>
        <strain evidence="4 5">DSM 25335</strain>
    </source>
</reference>
<dbReference type="Proteomes" id="UP000566663">
    <property type="component" value="Unassembled WGS sequence"/>
</dbReference>
<dbReference type="InterPro" id="IPR037682">
    <property type="entry name" value="TonB_C"/>
</dbReference>
<feature type="region of interest" description="Disordered" evidence="1">
    <location>
        <begin position="59"/>
        <end position="158"/>
    </location>
</feature>
<organism evidence="4 5">
    <name type="scientific">Brevundimonas basaltis</name>
    <dbReference type="NCBI Taxonomy" id="472166"/>
    <lineage>
        <taxon>Bacteria</taxon>
        <taxon>Pseudomonadati</taxon>
        <taxon>Pseudomonadota</taxon>
        <taxon>Alphaproteobacteria</taxon>
        <taxon>Caulobacterales</taxon>
        <taxon>Caulobacteraceae</taxon>
        <taxon>Brevundimonas</taxon>
    </lineage>
</organism>
<dbReference type="SUPFAM" id="SSF74653">
    <property type="entry name" value="TolA/TonB C-terminal domain"/>
    <property type="match status" value="1"/>
</dbReference>
<keyword evidence="2" id="KW-0812">Transmembrane</keyword>
<dbReference type="AlphaFoldDB" id="A0A7W8MG09"/>
<feature type="compositionally biased region" description="Pro residues" evidence="1">
    <location>
        <begin position="59"/>
        <end position="71"/>
    </location>
</feature>
<name>A0A7W8MG09_9CAUL</name>
<protein>
    <submittedName>
        <fullName evidence="4">Protein TonB</fullName>
    </submittedName>
</protein>
<evidence type="ECO:0000313" key="4">
    <source>
        <dbReference type="EMBL" id="MBB5290536.1"/>
    </source>
</evidence>
<dbReference type="Pfam" id="PF03544">
    <property type="entry name" value="TonB_C"/>
    <property type="match status" value="1"/>
</dbReference>
<evidence type="ECO:0000256" key="1">
    <source>
        <dbReference type="SAM" id="MobiDB-lite"/>
    </source>
</evidence>
<dbReference type="EMBL" id="JACHFZ010000001">
    <property type="protein sequence ID" value="MBB5290536.1"/>
    <property type="molecule type" value="Genomic_DNA"/>
</dbReference>
<evidence type="ECO:0000259" key="3">
    <source>
        <dbReference type="Pfam" id="PF03544"/>
    </source>
</evidence>